<keyword evidence="4" id="KW-0611">Plant defense</keyword>
<dbReference type="GO" id="GO:0048278">
    <property type="term" value="P:vesicle docking"/>
    <property type="evidence" value="ECO:0007669"/>
    <property type="project" value="TreeGrafter"/>
</dbReference>
<dbReference type="Gene3D" id="1.20.58.70">
    <property type="match status" value="1"/>
</dbReference>
<dbReference type="GO" id="GO:0043001">
    <property type="term" value="P:Golgi to plasma membrane protein transport"/>
    <property type="evidence" value="ECO:0007669"/>
    <property type="project" value="UniProtKB-ARBA"/>
</dbReference>
<dbReference type="SMART" id="SM00503">
    <property type="entry name" value="SynN"/>
    <property type="match status" value="1"/>
</dbReference>
<name>A0A833QLL1_9POAL</name>
<dbReference type="GO" id="GO:0098629">
    <property type="term" value="P:trans-Golgi network membrane organization"/>
    <property type="evidence" value="ECO:0007669"/>
    <property type="project" value="UniProtKB-ARBA"/>
</dbReference>
<dbReference type="Pfam" id="PF05739">
    <property type="entry name" value="SNARE"/>
    <property type="match status" value="1"/>
</dbReference>
<feature type="compositionally biased region" description="Low complexity" evidence="12">
    <location>
        <begin position="22"/>
        <end position="35"/>
    </location>
</feature>
<evidence type="ECO:0000256" key="5">
    <source>
        <dbReference type="ARBA" id="ARBA00022927"/>
    </source>
</evidence>
<dbReference type="PROSITE" id="PS00914">
    <property type="entry name" value="SYNTAXIN"/>
    <property type="match status" value="1"/>
</dbReference>
<dbReference type="GO" id="GO:0050832">
    <property type="term" value="P:defense response to fungus"/>
    <property type="evidence" value="ECO:0007669"/>
    <property type="project" value="UniProtKB-ARBA"/>
</dbReference>
<comment type="similarity">
    <text evidence="1 11">Belongs to the syntaxin family.</text>
</comment>
<evidence type="ECO:0000256" key="11">
    <source>
        <dbReference type="RuleBase" id="RU003858"/>
    </source>
</evidence>
<accession>A0A833QLL1</accession>
<dbReference type="GO" id="GO:0009658">
    <property type="term" value="P:chloroplast organization"/>
    <property type="evidence" value="ECO:0007669"/>
    <property type="project" value="UniProtKB-ARBA"/>
</dbReference>
<evidence type="ECO:0000256" key="12">
    <source>
        <dbReference type="SAM" id="MobiDB-lite"/>
    </source>
</evidence>
<dbReference type="EMBL" id="SWLB01000021">
    <property type="protein sequence ID" value="KAF3324849.1"/>
    <property type="molecule type" value="Genomic_DNA"/>
</dbReference>
<dbReference type="PROSITE" id="PS50192">
    <property type="entry name" value="T_SNARE"/>
    <property type="match status" value="1"/>
</dbReference>
<dbReference type="InterPro" id="IPR000727">
    <property type="entry name" value="T_SNARE_dom"/>
</dbReference>
<dbReference type="GO" id="GO:0031201">
    <property type="term" value="C:SNARE complex"/>
    <property type="evidence" value="ECO:0007669"/>
    <property type="project" value="TreeGrafter"/>
</dbReference>
<evidence type="ECO:0000259" key="14">
    <source>
        <dbReference type="PROSITE" id="PS50192"/>
    </source>
</evidence>
<evidence type="ECO:0000256" key="8">
    <source>
        <dbReference type="ARBA" id="ARBA00023054"/>
    </source>
</evidence>
<evidence type="ECO:0000256" key="4">
    <source>
        <dbReference type="ARBA" id="ARBA00022821"/>
    </source>
</evidence>
<evidence type="ECO:0000256" key="10">
    <source>
        <dbReference type="ARBA" id="ARBA00037801"/>
    </source>
</evidence>
<dbReference type="CDD" id="cd15845">
    <property type="entry name" value="SNARE_syntaxin16"/>
    <property type="match status" value="1"/>
</dbReference>
<dbReference type="GO" id="GO:0006896">
    <property type="term" value="P:Golgi to vacuole transport"/>
    <property type="evidence" value="ECO:0007669"/>
    <property type="project" value="UniProtKB-ARBA"/>
</dbReference>
<comment type="caution">
    <text evidence="15">The sequence shown here is derived from an EMBL/GenBank/DDBJ whole genome shotgun (WGS) entry which is preliminary data.</text>
</comment>
<dbReference type="InterPro" id="IPR045242">
    <property type="entry name" value="Syntaxin"/>
</dbReference>
<evidence type="ECO:0000256" key="3">
    <source>
        <dbReference type="ARBA" id="ARBA00022692"/>
    </source>
</evidence>
<dbReference type="GO" id="GO:0005802">
    <property type="term" value="C:trans-Golgi network"/>
    <property type="evidence" value="ECO:0007669"/>
    <property type="project" value="UniProtKB-ARBA"/>
</dbReference>
<keyword evidence="7" id="KW-0333">Golgi apparatus</keyword>
<dbReference type="OrthoDB" id="10251371at2759"/>
<evidence type="ECO:0000256" key="9">
    <source>
        <dbReference type="ARBA" id="ARBA00023136"/>
    </source>
</evidence>
<feature type="domain" description="T-SNARE coiled-coil homology" evidence="14">
    <location>
        <begin position="235"/>
        <end position="297"/>
    </location>
</feature>
<reference evidence="15" key="1">
    <citation type="submission" date="2020-01" db="EMBL/GenBank/DDBJ databases">
        <title>Genome sequence of Kobresia littledalei, the first chromosome-level genome in the family Cyperaceae.</title>
        <authorList>
            <person name="Qu G."/>
        </authorList>
    </citation>
    <scope>NUCLEOTIDE SEQUENCE</scope>
    <source>
        <strain evidence="15">C.B.Clarke</strain>
        <tissue evidence="15">Leaf</tissue>
    </source>
</reference>
<evidence type="ECO:0000256" key="1">
    <source>
        <dbReference type="ARBA" id="ARBA00009063"/>
    </source>
</evidence>
<gene>
    <name evidence="15" type="ORF">FCM35_KLT11006</name>
</gene>
<evidence type="ECO:0000256" key="2">
    <source>
        <dbReference type="ARBA" id="ARBA00022448"/>
    </source>
</evidence>
<comment type="subcellular location">
    <subcellularLocation>
        <location evidence="10">Golgi apparatus</location>
        <location evidence="10">trans-Golgi network membrane</location>
        <topology evidence="10">Single-pass type IV membrane protein</topology>
    </subcellularLocation>
</comment>
<dbReference type="GO" id="GO:0000149">
    <property type="term" value="F:SNARE binding"/>
    <property type="evidence" value="ECO:0007669"/>
    <property type="project" value="TreeGrafter"/>
</dbReference>
<keyword evidence="8" id="KW-0175">Coiled coil</keyword>
<dbReference type="InterPro" id="IPR006011">
    <property type="entry name" value="Syntaxin_N"/>
</dbReference>
<keyword evidence="5" id="KW-0653">Protein transport</keyword>
<dbReference type="InterPro" id="IPR010989">
    <property type="entry name" value="SNARE"/>
</dbReference>
<proteinExistence type="inferred from homology"/>
<dbReference type="SUPFAM" id="SSF47661">
    <property type="entry name" value="t-snare proteins"/>
    <property type="match status" value="1"/>
</dbReference>
<dbReference type="FunFam" id="1.20.58.70:FF:000010">
    <property type="entry name" value="Syntaxin-43"/>
    <property type="match status" value="1"/>
</dbReference>
<evidence type="ECO:0000256" key="7">
    <source>
        <dbReference type="ARBA" id="ARBA00023034"/>
    </source>
</evidence>
<dbReference type="GO" id="GO:0009863">
    <property type="term" value="P:salicylic acid mediated signaling pathway"/>
    <property type="evidence" value="ECO:0007669"/>
    <property type="project" value="UniProtKB-ARBA"/>
</dbReference>
<protein>
    <submittedName>
        <fullName evidence="15">Syntaxin-41-like protein</fullName>
    </submittedName>
</protein>
<dbReference type="Proteomes" id="UP000623129">
    <property type="component" value="Unassembled WGS sequence"/>
</dbReference>
<feature type="region of interest" description="Disordered" evidence="12">
    <location>
        <begin position="1"/>
        <end position="41"/>
    </location>
</feature>
<keyword evidence="6 13" id="KW-1133">Transmembrane helix</keyword>
<dbReference type="GO" id="GO:0006886">
    <property type="term" value="P:intracellular protein transport"/>
    <property type="evidence" value="ECO:0007669"/>
    <property type="project" value="InterPro"/>
</dbReference>
<organism evidence="15 16">
    <name type="scientific">Carex littledalei</name>
    <dbReference type="NCBI Taxonomy" id="544730"/>
    <lineage>
        <taxon>Eukaryota</taxon>
        <taxon>Viridiplantae</taxon>
        <taxon>Streptophyta</taxon>
        <taxon>Embryophyta</taxon>
        <taxon>Tracheophyta</taxon>
        <taxon>Spermatophyta</taxon>
        <taxon>Magnoliopsida</taxon>
        <taxon>Liliopsida</taxon>
        <taxon>Poales</taxon>
        <taxon>Cyperaceae</taxon>
        <taxon>Cyperoideae</taxon>
        <taxon>Cariceae</taxon>
        <taxon>Carex</taxon>
        <taxon>Carex subgen. Euthyceras</taxon>
    </lineage>
</organism>
<keyword evidence="2" id="KW-0813">Transport</keyword>
<dbReference type="GO" id="GO:0006906">
    <property type="term" value="P:vesicle fusion"/>
    <property type="evidence" value="ECO:0007669"/>
    <property type="project" value="UniProtKB-ARBA"/>
</dbReference>
<dbReference type="AlphaFoldDB" id="A0A833QLL1"/>
<keyword evidence="16" id="KW-1185">Reference proteome</keyword>
<feature type="transmembrane region" description="Helical" evidence="13">
    <location>
        <begin position="306"/>
        <end position="330"/>
    </location>
</feature>
<dbReference type="GO" id="GO:0007030">
    <property type="term" value="P:Golgi organization"/>
    <property type="evidence" value="ECO:0007669"/>
    <property type="project" value="UniProtKB-ARBA"/>
</dbReference>
<evidence type="ECO:0000256" key="6">
    <source>
        <dbReference type="ARBA" id="ARBA00022989"/>
    </source>
</evidence>
<evidence type="ECO:0000256" key="13">
    <source>
        <dbReference type="SAM" id="Phobius"/>
    </source>
</evidence>
<evidence type="ECO:0000313" key="16">
    <source>
        <dbReference type="Proteomes" id="UP000623129"/>
    </source>
</evidence>
<dbReference type="PANTHER" id="PTHR19957:SF83">
    <property type="entry name" value="SYNTAXIN-16"/>
    <property type="match status" value="1"/>
</dbReference>
<dbReference type="GO" id="GO:0005484">
    <property type="term" value="F:SNAP receptor activity"/>
    <property type="evidence" value="ECO:0007669"/>
    <property type="project" value="InterPro"/>
</dbReference>
<sequence length="331" mass="37185">MATRNRTPMYRKYRDALRQVRSPPSHSGATASSSSYGRDGGPVIELVSTSLLRSDQRYAPLSTEDPGSSSGGGAVTVGLPPAWVDISDEISRHMQTARVKMAELAKAHAKALMPSFGDDKEDQHKIEVLTHEITNLLRRSEKRLQKLSTSDPSEDSNVRKNVQRSLATDLQSLSMEFRKKQSIYLKRLRQQKEGQDGIDLEMNINGSTSRLDDVDDEFGDVGFTELQMSKLKKSEVFTREREREIEQVVESVNELAQIMKDLSVLVIDQGTIVDRIDYNIQNVASQVEEGFKQLEKAERTQKKGGMVMCASVLVIMCFIMIVLLVLKMIIF</sequence>
<dbReference type="SMART" id="SM00397">
    <property type="entry name" value="t_SNARE"/>
    <property type="match status" value="1"/>
</dbReference>
<dbReference type="PANTHER" id="PTHR19957">
    <property type="entry name" value="SYNTAXIN"/>
    <property type="match status" value="1"/>
</dbReference>
<keyword evidence="9 13" id="KW-0472">Membrane</keyword>
<evidence type="ECO:0000313" key="15">
    <source>
        <dbReference type="EMBL" id="KAF3324849.1"/>
    </source>
</evidence>
<dbReference type="InterPro" id="IPR006012">
    <property type="entry name" value="Syntaxin/epimorphin_CS"/>
</dbReference>
<keyword evidence="3 13" id="KW-0812">Transmembrane</keyword>